<dbReference type="InterPro" id="IPR011332">
    <property type="entry name" value="Ribosomal_zn-bd"/>
</dbReference>
<dbReference type="GO" id="GO:0008270">
    <property type="term" value="F:zinc ion binding"/>
    <property type="evidence" value="ECO:0007669"/>
    <property type="project" value="UniProtKB-KW"/>
</dbReference>
<dbReference type="PANTHER" id="PTHR48188">
    <property type="entry name" value="60S RIBOSOMAL PROTEIN L43"/>
    <property type="match status" value="1"/>
</dbReference>
<dbReference type="GO" id="GO:0022625">
    <property type="term" value="C:cytosolic large ribosomal subunit"/>
    <property type="evidence" value="ECO:0007669"/>
    <property type="project" value="TreeGrafter"/>
</dbReference>
<protein>
    <submittedName>
        <fullName evidence="8">Large ribosomal subunit protein eL43-like</fullName>
    </submittedName>
</protein>
<evidence type="ECO:0000256" key="2">
    <source>
        <dbReference type="ARBA" id="ARBA00022723"/>
    </source>
</evidence>
<name>A0A6J3A279_VICPA</name>
<gene>
    <name evidence="8" type="primary">LOC116277174</name>
</gene>
<proteinExistence type="inferred from homology"/>
<reference evidence="8" key="1">
    <citation type="submission" date="2025-08" db="UniProtKB">
        <authorList>
            <consortium name="RefSeq"/>
        </authorList>
    </citation>
    <scope>IDENTIFICATION</scope>
</reference>
<keyword evidence="6" id="KW-0687">Ribonucleoprotein</keyword>
<sequence length="99" mass="11430">MAKCTKVRIISKCRTHYGASLQKIVKKTDISQHAKYTDSFYGKTKMKRRAVGIWHCGSCMKMVAGGAWTYNTSTITVKSAIRRLKELKDQWTRHHLKHC</sequence>
<dbReference type="Gene3D" id="2.20.25.30">
    <property type="match status" value="1"/>
</dbReference>
<dbReference type="GeneID" id="116277174"/>
<evidence type="ECO:0000256" key="1">
    <source>
        <dbReference type="ARBA" id="ARBA00008672"/>
    </source>
</evidence>
<organism evidence="7 8">
    <name type="scientific">Vicugna pacos</name>
    <name type="common">Alpaca</name>
    <name type="synonym">Lama pacos</name>
    <dbReference type="NCBI Taxonomy" id="30538"/>
    <lineage>
        <taxon>Eukaryota</taxon>
        <taxon>Metazoa</taxon>
        <taxon>Chordata</taxon>
        <taxon>Craniata</taxon>
        <taxon>Vertebrata</taxon>
        <taxon>Euteleostomi</taxon>
        <taxon>Mammalia</taxon>
        <taxon>Eutheria</taxon>
        <taxon>Laurasiatheria</taxon>
        <taxon>Artiodactyla</taxon>
        <taxon>Tylopoda</taxon>
        <taxon>Camelidae</taxon>
        <taxon>Vicugna</taxon>
    </lineage>
</organism>
<accession>A0A6J3A279</accession>
<evidence type="ECO:0000256" key="5">
    <source>
        <dbReference type="ARBA" id="ARBA00022980"/>
    </source>
</evidence>
<keyword evidence="7" id="KW-1185">Reference proteome</keyword>
<dbReference type="GO" id="GO:0006412">
    <property type="term" value="P:translation"/>
    <property type="evidence" value="ECO:0007669"/>
    <property type="project" value="InterPro"/>
</dbReference>
<evidence type="ECO:0000313" key="7">
    <source>
        <dbReference type="Proteomes" id="UP001652581"/>
    </source>
</evidence>
<comment type="similarity">
    <text evidence="1">Belongs to the eukaryotic ribosomal protein eL43 family.</text>
</comment>
<keyword evidence="3" id="KW-0863">Zinc-finger</keyword>
<dbReference type="GO" id="GO:0070180">
    <property type="term" value="F:large ribosomal subunit rRNA binding"/>
    <property type="evidence" value="ECO:0007669"/>
    <property type="project" value="TreeGrafter"/>
</dbReference>
<dbReference type="InParanoid" id="A0A6J3A279"/>
<evidence type="ECO:0000313" key="8">
    <source>
        <dbReference type="RefSeq" id="XP_031526991.1"/>
    </source>
</evidence>
<dbReference type="RefSeq" id="XP_031526991.1">
    <property type="nucleotide sequence ID" value="XM_031671131.2"/>
</dbReference>
<keyword evidence="2" id="KW-0479">Metal-binding</keyword>
<dbReference type="InterPro" id="IPR011331">
    <property type="entry name" value="Ribosomal_eL37/eL43"/>
</dbReference>
<dbReference type="SUPFAM" id="SSF57829">
    <property type="entry name" value="Zn-binding ribosomal proteins"/>
    <property type="match status" value="1"/>
</dbReference>
<dbReference type="Pfam" id="PF01780">
    <property type="entry name" value="Ribosomal_L37ae"/>
    <property type="match status" value="1"/>
</dbReference>
<dbReference type="AlphaFoldDB" id="A0A6J3A279"/>
<dbReference type="InterPro" id="IPR002674">
    <property type="entry name" value="Ribosomal_eL43"/>
</dbReference>
<evidence type="ECO:0000256" key="6">
    <source>
        <dbReference type="ARBA" id="ARBA00023274"/>
    </source>
</evidence>
<keyword evidence="4" id="KW-0862">Zinc</keyword>
<dbReference type="PANTHER" id="PTHR48188:SF1">
    <property type="entry name" value="LARGE RIBOSOMAL SUBUNIT PROTEIN EL43-RELATED"/>
    <property type="match status" value="1"/>
</dbReference>
<evidence type="ECO:0000256" key="3">
    <source>
        <dbReference type="ARBA" id="ARBA00022771"/>
    </source>
</evidence>
<keyword evidence="5" id="KW-0689">Ribosomal protein</keyword>
<evidence type="ECO:0000256" key="4">
    <source>
        <dbReference type="ARBA" id="ARBA00022833"/>
    </source>
</evidence>
<dbReference type="Proteomes" id="UP001652581">
    <property type="component" value="Chromosome X"/>
</dbReference>
<dbReference type="KEGG" id="vpc:116277174"/>
<dbReference type="GO" id="GO:0003735">
    <property type="term" value="F:structural constituent of ribosome"/>
    <property type="evidence" value="ECO:0007669"/>
    <property type="project" value="InterPro"/>
</dbReference>